<name>A0A1G6MBM1_9FIRM</name>
<dbReference type="OrthoDB" id="9802795at2"/>
<dbReference type="PANTHER" id="PTHR30008">
    <property type="entry name" value="EXODEOXYRIBONUCLEASE 7 LARGE SUBUNIT"/>
    <property type="match status" value="1"/>
</dbReference>
<dbReference type="InterPro" id="IPR003753">
    <property type="entry name" value="Exonuc_VII_L"/>
</dbReference>
<keyword evidence="1 5" id="KW-0963">Cytoplasm</keyword>
<dbReference type="Gene3D" id="2.40.50.1010">
    <property type="match status" value="1"/>
</dbReference>
<dbReference type="InterPro" id="IPR020579">
    <property type="entry name" value="Exonuc_VII_lsu_C"/>
</dbReference>
<evidence type="ECO:0000313" key="10">
    <source>
        <dbReference type="Proteomes" id="UP000198943"/>
    </source>
</evidence>
<keyword evidence="4 5" id="KW-0269">Exonuclease</keyword>
<dbReference type="EMBL" id="FMYW01000009">
    <property type="protein sequence ID" value="SDC52909.1"/>
    <property type="molecule type" value="Genomic_DNA"/>
</dbReference>
<keyword evidence="2 5" id="KW-0540">Nuclease</keyword>
<dbReference type="Pfam" id="PF02601">
    <property type="entry name" value="Exonuc_VII_L"/>
    <property type="match status" value="1"/>
</dbReference>
<organism evidence="9 10">
    <name type="scientific">Succiniclasticum ruminis</name>
    <dbReference type="NCBI Taxonomy" id="40841"/>
    <lineage>
        <taxon>Bacteria</taxon>
        <taxon>Bacillati</taxon>
        <taxon>Bacillota</taxon>
        <taxon>Negativicutes</taxon>
        <taxon>Acidaminococcales</taxon>
        <taxon>Acidaminococcaceae</taxon>
        <taxon>Succiniclasticum</taxon>
    </lineage>
</organism>
<protein>
    <recommendedName>
        <fullName evidence="5">Exodeoxyribonuclease 7 large subunit</fullName>
        <ecNumber evidence="5">3.1.11.6</ecNumber>
    </recommendedName>
    <alternativeName>
        <fullName evidence="5">Exodeoxyribonuclease VII large subunit</fullName>
        <shortName evidence="5">Exonuclease VII large subunit</shortName>
    </alternativeName>
</protein>
<keyword evidence="3 5" id="KW-0378">Hydrolase</keyword>
<evidence type="ECO:0000313" key="9">
    <source>
        <dbReference type="EMBL" id="SDC52909.1"/>
    </source>
</evidence>
<evidence type="ECO:0000256" key="3">
    <source>
        <dbReference type="ARBA" id="ARBA00022801"/>
    </source>
</evidence>
<gene>
    <name evidence="5" type="primary">xseA</name>
    <name evidence="9" type="ORF">SAMN04487864_10945</name>
</gene>
<dbReference type="CDD" id="cd04489">
    <property type="entry name" value="ExoVII_LU_OBF"/>
    <property type="match status" value="1"/>
</dbReference>
<evidence type="ECO:0000259" key="8">
    <source>
        <dbReference type="Pfam" id="PF13742"/>
    </source>
</evidence>
<evidence type="ECO:0000256" key="1">
    <source>
        <dbReference type="ARBA" id="ARBA00022490"/>
    </source>
</evidence>
<dbReference type="InterPro" id="IPR025824">
    <property type="entry name" value="OB-fold_nuc-bd_dom"/>
</dbReference>
<comment type="subunit">
    <text evidence="5">Heterooligomer composed of large and small subunits.</text>
</comment>
<dbReference type="PANTHER" id="PTHR30008:SF0">
    <property type="entry name" value="EXODEOXYRIBONUCLEASE 7 LARGE SUBUNIT"/>
    <property type="match status" value="1"/>
</dbReference>
<comment type="subcellular location">
    <subcellularLocation>
        <location evidence="5 6">Cytoplasm</location>
    </subcellularLocation>
</comment>
<comment type="function">
    <text evidence="5">Bidirectionally degrades single-stranded DNA into large acid-insoluble oligonucleotides, which are then degraded further into small acid-soluble oligonucleotides.</text>
</comment>
<evidence type="ECO:0000256" key="6">
    <source>
        <dbReference type="RuleBase" id="RU004355"/>
    </source>
</evidence>
<comment type="catalytic activity">
    <reaction evidence="5 6">
        <text>Exonucleolytic cleavage in either 5'- to 3'- or 3'- to 5'-direction to yield nucleoside 5'-phosphates.</text>
        <dbReference type="EC" id="3.1.11.6"/>
    </reaction>
</comment>
<dbReference type="Proteomes" id="UP000198943">
    <property type="component" value="Unassembled WGS sequence"/>
</dbReference>
<dbReference type="GO" id="GO:0005737">
    <property type="term" value="C:cytoplasm"/>
    <property type="evidence" value="ECO:0007669"/>
    <property type="project" value="UniProtKB-SubCell"/>
</dbReference>
<proteinExistence type="inferred from homology"/>
<accession>A0A1G6MBM1</accession>
<reference evidence="10" key="1">
    <citation type="submission" date="2016-10" db="EMBL/GenBank/DDBJ databases">
        <authorList>
            <person name="Varghese N."/>
            <person name="Submissions S."/>
        </authorList>
    </citation>
    <scope>NUCLEOTIDE SEQUENCE [LARGE SCALE GENOMIC DNA]</scope>
    <source>
        <strain evidence="10">DSM 11005</strain>
    </source>
</reference>
<feature type="domain" description="OB-fold nucleic acid binding" evidence="8">
    <location>
        <begin position="7"/>
        <end position="99"/>
    </location>
</feature>
<dbReference type="SUPFAM" id="SSF57997">
    <property type="entry name" value="Tropomyosin"/>
    <property type="match status" value="1"/>
</dbReference>
<dbReference type="EC" id="3.1.11.6" evidence="5"/>
<dbReference type="GO" id="GO:0006308">
    <property type="term" value="P:DNA catabolic process"/>
    <property type="evidence" value="ECO:0007669"/>
    <property type="project" value="UniProtKB-UniRule"/>
</dbReference>
<sequence>MAEVHTYTVTEMNRLIKNLVEGSGLVANVQVRGEISNFKRYPSGHCYFSLKDENGVLKCVMFQRQARQLIKYPVNGDTVLAIGHIGIYERDGVYQLYTDMLIEEGIGSLMQAYEKLKSKLEAEGLFAAERKKAIPAHPRTVGIITSPAGAAVRDVIIVSRRRNPGVKLLLYPVQVQGKAAAGDIAHAIRFMNRHQLADVLIVGRGGGSMEDLWAFNEEIVVRAIAASVIPVISSVGHETDFTLSDFAADQRAATPSQAAELAVEDTRLLRRQVVDKKQRLTLAMNRMLQQRTETLQRLMRSRMLQDPLRITDRAEERLDKALMKLQQTLPRRLENRELRLQQAMKALQRPEKLLLEPERRVRQALRMLQHPEHLLTKPEQRLATAQKTLDKQKTLWEPFEMKFQSTWNALITLAKDLTASQDQQLLLLAAHLDAVSPLKILGRGYSFTSNEQGKIIKSVNDVHWGEEIRTRLQDGEICSVVQEVIPRTENSKPVN</sequence>
<evidence type="ECO:0000259" key="7">
    <source>
        <dbReference type="Pfam" id="PF02601"/>
    </source>
</evidence>
<evidence type="ECO:0000256" key="5">
    <source>
        <dbReference type="HAMAP-Rule" id="MF_00378"/>
    </source>
</evidence>
<dbReference type="RefSeq" id="WP_093730526.1">
    <property type="nucleotide sequence ID" value="NZ_FMYW01000009.1"/>
</dbReference>
<evidence type="ECO:0000256" key="4">
    <source>
        <dbReference type="ARBA" id="ARBA00022839"/>
    </source>
</evidence>
<dbReference type="Pfam" id="PF13742">
    <property type="entry name" value="tRNA_anti_2"/>
    <property type="match status" value="1"/>
</dbReference>
<dbReference type="GO" id="GO:0009318">
    <property type="term" value="C:exodeoxyribonuclease VII complex"/>
    <property type="evidence" value="ECO:0007669"/>
    <property type="project" value="UniProtKB-UniRule"/>
</dbReference>
<keyword evidence="10" id="KW-1185">Reference proteome</keyword>
<dbReference type="GO" id="GO:0003676">
    <property type="term" value="F:nucleic acid binding"/>
    <property type="evidence" value="ECO:0007669"/>
    <property type="project" value="InterPro"/>
</dbReference>
<feature type="domain" description="Exonuclease VII large subunit C-terminal" evidence="7">
    <location>
        <begin position="125"/>
        <end position="477"/>
    </location>
</feature>
<dbReference type="GO" id="GO:0008855">
    <property type="term" value="F:exodeoxyribonuclease VII activity"/>
    <property type="evidence" value="ECO:0007669"/>
    <property type="project" value="UniProtKB-UniRule"/>
</dbReference>
<dbReference type="AlphaFoldDB" id="A0A1G6MBM1"/>
<dbReference type="HAMAP" id="MF_00378">
    <property type="entry name" value="Exonuc_7_L"/>
    <property type="match status" value="1"/>
</dbReference>
<dbReference type="NCBIfam" id="TIGR00237">
    <property type="entry name" value="xseA"/>
    <property type="match status" value="1"/>
</dbReference>
<evidence type="ECO:0000256" key="2">
    <source>
        <dbReference type="ARBA" id="ARBA00022722"/>
    </source>
</evidence>
<comment type="similarity">
    <text evidence="5 6">Belongs to the XseA family.</text>
</comment>